<sequence>MVTLVKHDLEFILRQIKIAEAHASGTPLTAIRVDPAGNVVGANDPGALAISNTLLPYGLRTVDGTYNNLNPGRELWGSSGQPFVNVLSTQYRNEQDELPFVLGPQNVVTNTDYGATLPDADNVVDSDPRTISNLIVDQTIENPAAVSAGLAHAGLTGNALLTALNAVMAVTDLEARKALLTTYNVVVETTNNGGITAHNVFLPNVAPDEGLSAPYNSWFTLFGQFFDHGLDLVKKNADSGTVFIPLKPDDPLYRDPAGADGQLGTADDVRTNFMAMTRIDETAPNNLTTPFVDQNQTYTSHASHQFFLREYKLVEGKPVATGKLLEGSGGPNGTHGGLATWGDIKAQARDVLGIDLTDAFIGSVPLVKTDQYGNFVPGANGMPQVVFLVPGPTPGTMVEDLRSGTPGAPLDISGAARIANAFLDDIAHDAVPVIGAGGVLLQDTDTDVGNAVAKNARGQNIEYDNELLDAHYITGDGRGNENIGLTAVHHVFHSEHNHLVDQVKMRALESGDIAFLNDWLLTDLPADTVLPAATDTAALEALAGTLNWDGERLFQAARFTNEMQYQHLVFEEFARKVQPDVDAFVFNASMDINPAIFAEFAHVVYRFGHSMLNETVDLVSATGQKNPMDLFKAFLNPIAFDAAGGAVGHDEAAAAVVRGMTAQVGNEIDEFVTDVLRNQLVGIPLDLAVLNIARGRDAGIPSLNEARKQFQTIAQGDTQLDPYTSWTDFALNMKHPASIVNFIAAYGTHETITAETTVDGKRAAAMNLVFGTPSETVEARADRLDFLNARGAYAGGSLGGLEDVDLWVGGLAEKKMPFGGMLGSTFSFIFELQMENLQNGDRFYYLSRVQGLNLLNELENNSLAKMVMNNTTLGDQDYALPGDIFSTPDHTFYVDPAKQALFGTPEPTVDDPTLAALGVGGVERDTNYIRYNGADHIVVGGTDGNDTIISGGGDDALWGFDGNDRLEAGDGVDKVHGGKGDDIITNNATPIGEVDMLHGEEGNDVIHGGHGLALIFGNQGQDAIITGPDGKEAFGGTENDFILGGEGGDFLLGNEGDDWIEGGNGFDGIAGDNSELFFNSSIIGHDVMFAGQNENDFDAESGDDIMVQGESVMRSEGMWGYDWASHKGFSRGADADLTVPIFATDQQDILRNRFDQVEGLSGSDFGDVLRGDSRSSQNAPEVPGAVESQMANNELTQAGVNRIDGLRELMGNFVAAAPTTGDLEKLIAFDRGNVLLGGGGADTIEGRGGDDVIDGDAWLDVQIKVDLPDTENDLFVDSLTQIQAALLSGAINPGQMSIVRSIKYALPFTVDPTRAIDTAVYTGNRADYDFSVNADGSWTVAHTRGTQTDGTDRLLHIERLQFADGAWAPPNATLTLSDLTPTATRMLTATLVEPDGFQGGIAPTIVWETRIGNGAWTQVGNGATFTPTVAMGEAAAFIRATATYVDAVGATETVTVISEKAVGRRVFDTSASSPIVLDNRDNLAYGNGGNDSIVGDGGNDTMDGGNGSDQLWGGLGSDSIIGGAGNDSLGGGWGTGADTMEGGLGNDAYYVSNEFSTLIEAANAGIDTVVTSLNTFTLGANFENLTFNGTGAFVGTGNELNNRIIGGNDVNTLIGLAGNDLLAGYGGNDTINGGEGNDTIGGGDGNDFIDGGEGADTIHAGTGSDTVIGGDGNDTILGETSIDVVGGNDSLLGGNGADYLFGFIGNDTLDGGTGTDVLRGGVGNDLYIVDDIGDDVVDGGVGSDTVQASISSYTAGAGIEHVVFTGTGAFAGTGNTLANRIVGGDQGDVLIGFSGNDTLDGGEGADQLLGGLGNDLLLGGGAADVLNGGDNIDTVDGGAGDDNLTGGIGADVFRFGTAFGNDVVTDFVASGAGQDRIDVRGLGLTAGDLNPGGSITVAYAAGNALITMTEGTITLNGVTGVGTNAITATDFIFT</sequence>
<dbReference type="InterPro" id="IPR003995">
    <property type="entry name" value="RTX_toxin_determinant-A"/>
</dbReference>
<comment type="subcellular location">
    <subcellularLocation>
        <location evidence="1">Membrane</location>
    </subcellularLocation>
    <subcellularLocation>
        <location evidence="2">Secreted</location>
    </subcellularLocation>
</comment>
<name>A0ABS4AQ62_9PROT</name>
<dbReference type="EMBL" id="JAGIYZ010000002">
    <property type="protein sequence ID" value="MBP0463003.1"/>
    <property type="molecule type" value="Genomic_DNA"/>
</dbReference>
<accession>A0ABS4AQ62</accession>
<dbReference type="Proteomes" id="UP000680815">
    <property type="component" value="Unassembled WGS sequence"/>
</dbReference>
<dbReference type="PANTHER" id="PTHR38340:SF1">
    <property type="entry name" value="S-LAYER PROTEIN"/>
    <property type="match status" value="1"/>
</dbReference>
<evidence type="ECO:0000256" key="2">
    <source>
        <dbReference type="ARBA" id="ARBA00004613"/>
    </source>
</evidence>
<dbReference type="InterPro" id="IPR001343">
    <property type="entry name" value="Hemolysn_Ca-bd"/>
</dbReference>
<gene>
    <name evidence="9" type="ORF">J5Y09_03700</name>
</gene>
<evidence type="ECO:0000313" key="10">
    <source>
        <dbReference type="Proteomes" id="UP000680815"/>
    </source>
</evidence>
<organism evidence="9 10">
    <name type="scientific">Roseomonas nitratireducens</name>
    <dbReference type="NCBI Taxonomy" id="2820810"/>
    <lineage>
        <taxon>Bacteria</taxon>
        <taxon>Pseudomonadati</taxon>
        <taxon>Pseudomonadota</taxon>
        <taxon>Alphaproteobacteria</taxon>
        <taxon>Acetobacterales</taxon>
        <taxon>Roseomonadaceae</taxon>
        <taxon>Roseomonas</taxon>
    </lineage>
</organism>
<dbReference type="Pfam" id="PF00353">
    <property type="entry name" value="HemolysinCabind"/>
    <property type="match status" value="11"/>
</dbReference>
<feature type="region of interest" description="Disordered" evidence="8">
    <location>
        <begin position="1165"/>
        <end position="1185"/>
    </location>
</feature>
<dbReference type="PANTHER" id="PTHR38340">
    <property type="entry name" value="S-LAYER PROTEIN"/>
    <property type="match status" value="1"/>
</dbReference>
<dbReference type="InterPro" id="IPR037120">
    <property type="entry name" value="Haem_peroxidase_sf_animal"/>
</dbReference>
<dbReference type="PRINTS" id="PR00313">
    <property type="entry name" value="CABNDNGRPT"/>
</dbReference>
<keyword evidence="5" id="KW-0677">Repeat</keyword>
<dbReference type="InterPro" id="IPR050557">
    <property type="entry name" value="RTX_toxin/Mannuronan_C5-epim"/>
</dbReference>
<dbReference type="RefSeq" id="WP_209350385.1">
    <property type="nucleotide sequence ID" value="NZ_JAGIYZ010000002.1"/>
</dbReference>
<evidence type="ECO:0000313" key="9">
    <source>
        <dbReference type="EMBL" id="MBP0463003.1"/>
    </source>
</evidence>
<dbReference type="InterPro" id="IPR010255">
    <property type="entry name" value="Haem_peroxidase_sf"/>
</dbReference>
<dbReference type="CDD" id="cd09821">
    <property type="entry name" value="An_peroxidase_bacterial_2"/>
    <property type="match status" value="1"/>
</dbReference>
<protein>
    <recommendedName>
        <fullName evidence="11">Heme peroxidase</fullName>
    </recommendedName>
</protein>
<dbReference type="Gene3D" id="1.10.640.10">
    <property type="entry name" value="Haem peroxidase domain superfamily, animal type"/>
    <property type="match status" value="1"/>
</dbReference>
<dbReference type="InterPro" id="IPR019791">
    <property type="entry name" value="Haem_peroxidase_animal"/>
</dbReference>
<dbReference type="PRINTS" id="PR01488">
    <property type="entry name" value="RTXTOXINA"/>
</dbReference>
<keyword evidence="3" id="KW-0964">Secreted</keyword>
<evidence type="ECO:0000256" key="3">
    <source>
        <dbReference type="ARBA" id="ARBA00022525"/>
    </source>
</evidence>
<dbReference type="InterPro" id="IPR011049">
    <property type="entry name" value="Serralysin-like_metalloprot_C"/>
</dbReference>
<keyword evidence="7" id="KW-0472">Membrane</keyword>
<dbReference type="PROSITE" id="PS50292">
    <property type="entry name" value="PEROXIDASE_3"/>
    <property type="match status" value="1"/>
</dbReference>
<evidence type="ECO:0000256" key="4">
    <source>
        <dbReference type="ARBA" id="ARBA00022656"/>
    </source>
</evidence>
<reference evidence="9 10" key="1">
    <citation type="submission" date="2021-03" db="EMBL/GenBank/DDBJ databases">
        <authorList>
            <person name="So Y."/>
        </authorList>
    </citation>
    <scope>NUCLEOTIDE SEQUENCE [LARGE SCALE GENOMIC DNA]</scope>
    <source>
        <strain evidence="9 10">PWR1</strain>
    </source>
</reference>
<evidence type="ECO:0000256" key="7">
    <source>
        <dbReference type="ARBA" id="ARBA00023136"/>
    </source>
</evidence>
<keyword evidence="6" id="KW-0843">Virulence</keyword>
<dbReference type="SUPFAM" id="SSF51120">
    <property type="entry name" value="beta-Roll"/>
    <property type="match status" value="5"/>
</dbReference>
<evidence type="ECO:0008006" key="11">
    <source>
        <dbReference type="Google" id="ProtNLM"/>
    </source>
</evidence>
<evidence type="ECO:0000256" key="8">
    <source>
        <dbReference type="SAM" id="MobiDB-lite"/>
    </source>
</evidence>
<dbReference type="SUPFAM" id="SSF48113">
    <property type="entry name" value="Heme-dependent peroxidases"/>
    <property type="match status" value="1"/>
</dbReference>
<dbReference type="Gene3D" id="2.150.10.10">
    <property type="entry name" value="Serralysin-like metalloprotease, C-terminal"/>
    <property type="match status" value="5"/>
</dbReference>
<proteinExistence type="predicted"/>
<evidence type="ECO:0000256" key="1">
    <source>
        <dbReference type="ARBA" id="ARBA00004370"/>
    </source>
</evidence>
<dbReference type="InterPro" id="IPR018511">
    <property type="entry name" value="Hemolysin-typ_Ca-bd_CS"/>
</dbReference>
<evidence type="ECO:0000256" key="6">
    <source>
        <dbReference type="ARBA" id="ARBA00023026"/>
    </source>
</evidence>
<dbReference type="PROSITE" id="PS00330">
    <property type="entry name" value="HEMOLYSIN_CALCIUM"/>
    <property type="match status" value="6"/>
</dbReference>
<keyword evidence="10" id="KW-1185">Reference proteome</keyword>
<evidence type="ECO:0000256" key="5">
    <source>
        <dbReference type="ARBA" id="ARBA00022737"/>
    </source>
</evidence>
<comment type="caution">
    <text evidence="9">The sequence shown here is derived from an EMBL/GenBank/DDBJ whole genome shotgun (WGS) entry which is preliminary data.</text>
</comment>
<keyword evidence="4" id="KW-0800">Toxin</keyword>
<dbReference type="Pfam" id="PF03098">
    <property type="entry name" value="An_peroxidase"/>
    <property type="match status" value="2"/>
</dbReference>